<proteinExistence type="predicted"/>
<accession>A0A842I2U2</accession>
<keyword evidence="4" id="KW-1185">Reference proteome</keyword>
<reference evidence="3 4" key="1">
    <citation type="submission" date="2020-08" db="EMBL/GenBank/DDBJ databases">
        <title>Draft genome sequence of Parasphingopyxis sp. GrpM-11.</title>
        <authorList>
            <person name="Oh J."/>
            <person name="Roh D.-H."/>
        </authorList>
    </citation>
    <scope>NUCLEOTIDE SEQUENCE [LARGE SCALE GENOMIC DNA]</scope>
    <source>
        <strain evidence="3 4">GrpM-11</strain>
    </source>
</reference>
<dbReference type="PANTHER" id="PTHR43283">
    <property type="entry name" value="BETA-LACTAMASE-RELATED"/>
    <property type="match status" value="1"/>
</dbReference>
<organism evidence="3 4">
    <name type="scientific">Parasphingopyxis marina</name>
    <dbReference type="NCBI Taxonomy" id="2761622"/>
    <lineage>
        <taxon>Bacteria</taxon>
        <taxon>Pseudomonadati</taxon>
        <taxon>Pseudomonadota</taxon>
        <taxon>Alphaproteobacteria</taxon>
        <taxon>Sphingomonadales</taxon>
        <taxon>Sphingomonadaceae</taxon>
        <taxon>Parasphingopyxis</taxon>
    </lineage>
</organism>
<evidence type="ECO:0000313" key="3">
    <source>
        <dbReference type="EMBL" id="MBC2779093.1"/>
    </source>
</evidence>
<feature type="domain" description="Beta-lactamase-related" evidence="2">
    <location>
        <begin position="45"/>
        <end position="335"/>
    </location>
</feature>
<name>A0A842I2U2_9SPHN</name>
<dbReference type="Proteomes" id="UP000564378">
    <property type="component" value="Unassembled WGS sequence"/>
</dbReference>
<dbReference type="InterPro" id="IPR001466">
    <property type="entry name" value="Beta-lactam-related"/>
</dbReference>
<dbReference type="Gene3D" id="3.40.710.10">
    <property type="entry name" value="DD-peptidase/beta-lactamase superfamily"/>
    <property type="match status" value="1"/>
</dbReference>
<comment type="caution">
    <text evidence="3">The sequence shown here is derived from an EMBL/GenBank/DDBJ whole genome shotgun (WGS) entry which is preliminary data.</text>
</comment>
<dbReference type="AlphaFoldDB" id="A0A842I2U2"/>
<dbReference type="InterPro" id="IPR012338">
    <property type="entry name" value="Beta-lactam/transpept-like"/>
</dbReference>
<dbReference type="SUPFAM" id="SSF56601">
    <property type="entry name" value="beta-lactamase/transpeptidase-like"/>
    <property type="match status" value="1"/>
</dbReference>
<dbReference type="InterPro" id="IPR050789">
    <property type="entry name" value="Diverse_Enzym_Activities"/>
</dbReference>
<dbReference type="Pfam" id="PF00144">
    <property type="entry name" value="Beta-lactamase"/>
    <property type="match status" value="1"/>
</dbReference>
<dbReference type="RefSeq" id="WP_185802380.1">
    <property type="nucleotide sequence ID" value="NZ_JACJVJ010000003.1"/>
</dbReference>
<protein>
    <submittedName>
        <fullName evidence="3">Beta-lactamase family protein</fullName>
    </submittedName>
</protein>
<keyword evidence="1" id="KW-0732">Signal</keyword>
<feature type="signal peptide" evidence="1">
    <location>
        <begin position="1"/>
        <end position="22"/>
    </location>
</feature>
<evidence type="ECO:0000313" key="4">
    <source>
        <dbReference type="Proteomes" id="UP000564378"/>
    </source>
</evidence>
<evidence type="ECO:0000259" key="2">
    <source>
        <dbReference type="Pfam" id="PF00144"/>
    </source>
</evidence>
<gene>
    <name evidence="3" type="ORF">H6P80_15820</name>
</gene>
<dbReference type="EMBL" id="JACJVJ010000003">
    <property type="protein sequence ID" value="MBC2779093.1"/>
    <property type="molecule type" value="Genomic_DNA"/>
</dbReference>
<evidence type="ECO:0000256" key="1">
    <source>
        <dbReference type="SAM" id="SignalP"/>
    </source>
</evidence>
<sequence length="363" mass="38753">MIQRLAALLAFAGLIAAGPARAEDIPSPAFDPARAASLATESGFAGLILISRGDDILFERAFGEVRPGSGEAHRLDERWRWASITKQVLAVLAMQQVAQGNLELDAPIGRYWPDFPNPVARTVTIRQLMRHVSGLPDPDDTPRLPSGLPVFYGFEGAGTAMENYCAGPLRAEPGAGYHYNNCDFIVLGQILERVSGERLDALVAGHIPGTPMLFPAGGETVPGYHYGESEPPIRLAAYGGAGGMNGTLRDLWLFDRALMTGALIDEDARATMWTGDPAIGYAALGQWVLPVSLAGCAEPVRLVERHGGIGGVQARNFILPELDIAVIAFINRTEAEFAFGQVWRGEGFAHALLSVAACPATPE</sequence>
<feature type="chain" id="PRO_5032921936" evidence="1">
    <location>
        <begin position="23"/>
        <end position="363"/>
    </location>
</feature>